<proteinExistence type="predicted"/>
<comment type="caution">
    <text evidence="2">The sequence shown here is derived from an EMBL/GenBank/DDBJ whole genome shotgun (WGS) entry which is preliminary data.</text>
</comment>
<gene>
    <name evidence="2" type="ORF">AKAME5_001799300</name>
</gene>
<evidence type="ECO:0000256" key="1">
    <source>
        <dbReference type="SAM" id="Phobius"/>
    </source>
</evidence>
<name>A0AAD3N6W4_LATJO</name>
<evidence type="ECO:0000313" key="3">
    <source>
        <dbReference type="Proteomes" id="UP001279410"/>
    </source>
</evidence>
<keyword evidence="3" id="KW-1185">Reference proteome</keyword>
<protein>
    <submittedName>
        <fullName evidence="2">Type I inositol 3,4-bisphosphate 4-phosphatase-like isoform X1</fullName>
    </submittedName>
</protein>
<reference evidence="2" key="1">
    <citation type="submission" date="2022-08" db="EMBL/GenBank/DDBJ databases">
        <title>Genome sequencing of akame (Lates japonicus).</title>
        <authorList>
            <person name="Hashiguchi Y."/>
            <person name="Takahashi H."/>
        </authorList>
    </citation>
    <scope>NUCLEOTIDE SEQUENCE</scope>
    <source>
        <strain evidence="2">Kochi</strain>
    </source>
</reference>
<feature type="transmembrane region" description="Helical" evidence="1">
    <location>
        <begin position="43"/>
        <end position="70"/>
    </location>
</feature>
<dbReference type="Proteomes" id="UP001279410">
    <property type="component" value="Unassembled WGS sequence"/>
</dbReference>
<organism evidence="2 3">
    <name type="scientific">Lates japonicus</name>
    <name type="common">Japanese lates</name>
    <dbReference type="NCBI Taxonomy" id="270547"/>
    <lineage>
        <taxon>Eukaryota</taxon>
        <taxon>Metazoa</taxon>
        <taxon>Chordata</taxon>
        <taxon>Craniata</taxon>
        <taxon>Vertebrata</taxon>
        <taxon>Euteleostomi</taxon>
        <taxon>Actinopterygii</taxon>
        <taxon>Neopterygii</taxon>
        <taxon>Teleostei</taxon>
        <taxon>Neoteleostei</taxon>
        <taxon>Acanthomorphata</taxon>
        <taxon>Carangaria</taxon>
        <taxon>Carangaria incertae sedis</taxon>
        <taxon>Centropomidae</taxon>
        <taxon>Lates</taxon>
    </lineage>
</organism>
<accession>A0AAD3N6W4</accession>
<evidence type="ECO:0000313" key="2">
    <source>
        <dbReference type="EMBL" id="GLD66609.1"/>
    </source>
</evidence>
<keyword evidence="1" id="KW-0472">Membrane</keyword>
<keyword evidence="1" id="KW-0812">Transmembrane</keyword>
<sequence length="75" mass="8208">MAPLGLSHRPLTACASIGTREGVIQKNLSGLLPVRDFRLDPSLLYSLPLLALSPNLLVVWIFLSVAYFLAKLRCS</sequence>
<keyword evidence="1" id="KW-1133">Transmembrane helix</keyword>
<dbReference type="AlphaFoldDB" id="A0AAD3N6W4"/>
<dbReference type="EMBL" id="BRZM01000095">
    <property type="protein sequence ID" value="GLD66609.1"/>
    <property type="molecule type" value="Genomic_DNA"/>
</dbReference>